<gene>
    <name evidence="2" type="ORF">NSMM_480092</name>
</gene>
<protein>
    <submittedName>
        <fullName evidence="2">Redoxin domain protein</fullName>
    </submittedName>
</protein>
<dbReference type="GO" id="GO:0016491">
    <property type="term" value="F:oxidoreductase activity"/>
    <property type="evidence" value="ECO:0007669"/>
    <property type="project" value="InterPro"/>
</dbReference>
<accession>A0A1G5SGT6</accession>
<evidence type="ECO:0000313" key="3">
    <source>
        <dbReference type="Proteomes" id="UP000198729"/>
    </source>
</evidence>
<dbReference type="PROSITE" id="PS51352">
    <property type="entry name" value="THIOREDOXIN_2"/>
    <property type="match status" value="1"/>
</dbReference>
<evidence type="ECO:0000313" key="2">
    <source>
        <dbReference type="EMBL" id="SCZ86090.1"/>
    </source>
</evidence>
<dbReference type="InterPro" id="IPR013766">
    <property type="entry name" value="Thioredoxin_domain"/>
</dbReference>
<dbReference type="AlphaFoldDB" id="A0A1G5SGT6"/>
<dbReference type="STRING" id="51642.NSMM_480092"/>
<proteinExistence type="predicted"/>
<keyword evidence="3" id="KW-1185">Reference proteome</keyword>
<dbReference type="EMBL" id="FMWO01000056">
    <property type="protein sequence ID" value="SCZ86090.1"/>
    <property type="molecule type" value="Genomic_DNA"/>
</dbReference>
<feature type="domain" description="Thioredoxin" evidence="1">
    <location>
        <begin position="53"/>
        <end position="205"/>
    </location>
</feature>
<organism evidence="2 3">
    <name type="scientific">Nitrosomonas mobilis</name>
    <dbReference type="NCBI Taxonomy" id="51642"/>
    <lineage>
        <taxon>Bacteria</taxon>
        <taxon>Pseudomonadati</taxon>
        <taxon>Pseudomonadota</taxon>
        <taxon>Betaproteobacteria</taxon>
        <taxon>Nitrosomonadales</taxon>
        <taxon>Nitrosomonadaceae</taxon>
        <taxon>Nitrosomonas</taxon>
    </lineage>
</organism>
<sequence length="229" mass="25617">MLPLYIGRKVFLVICLSFVHIENCMPASMKLKLAAFNEKGAINKMASLETPICDFGWKAVDFDLPGVDGKRYSLASAQGKNGLLVMFICNHCPYVKAIRDRIIRDTKELAEHGIGSIAIMSNDPADYPEDSFDNMTRIAREHAYPFPYVWDETQATAKAYGAVCTPDFFGFNNQQELQYRGRLDASRKEAGPADLRRDLFEAMVQVAQTGHGPQDQIPSIGCSIKWRAD</sequence>
<dbReference type="InterPro" id="IPR036249">
    <property type="entry name" value="Thioredoxin-like_sf"/>
</dbReference>
<dbReference type="Gene3D" id="3.40.30.10">
    <property type="entry name" value="Glutaredoxin"/>
    <property type="match status" value="1"/>
</dbReference>
<dbReference type="CDD" id="cd02969">
    <property type="entry name" value="PRX_like1"/>
    <property type="match status" value="1"/>
</dbReference>
<evidence type="ECO:0000259" key="1">
    <source>
        <dbReference type="PROSITE" id="PS51352"/>
    </source>
</evidence>
<dbReference type="PANTHER" id="PTHR43640:SF1">
    <property type="entry name" value="THIOREDOXIN-DEPENDENT PEROXIREDOXIN"/>
    <property type="match status" value="1"/>
</dbReference>
<name>A0A1G5SGT6_9PROT</name>
<dbReference type="InterPro" id="IPR047262">
    <property type="entry name" value="PRX-like1"/>
</dbReference>
<dbReference type="GO" id="GO:0016209">
    <property type="term" value="F:antioxidant activity"/>
    <property type="evidence" value="ECO:0007669"/>
    <property type="project" value="InterPro"/>
</dbReference>
<dbReference type="SUPFAM" id="SSF52833">
    <property type="entry name" value="Thioredoxin-like"/>
    <property type="match status" value="1"/>
</dbReference>
<dbReference type="PANTHER" id="PTHR43640">
    <property type="entry name" value="OS07G0260300 PROTEIN"/>
    <property type="match status" value="1"/>
</dbReference>
<dbReference type="Proteomes" id="UP000198729">
    <property type="component" value="Unassembled WGS sequence"/>
</dbReference>
<dbReference type="Pfam" id="PF00578">
    <property type="entry name" value="AhpC-TSA"/>
    <property type="match status" value="1"/>
</dbReference>
<reference evidence="2 3" key="1">
    <citation type="submission" date="2016-10" db="EMBL/GenBank/DDBJ databases">
        <authorList>
            <person name="de Groot N.N."/>
        </authorList>
    </citation>
    <scope>NUCLEOTIDE SEQUENCE [LARGE SCALE GENOMIC DNA]</scope>
    <source>
        <strain evidence="2">1</strain>
    </source>
</reference>
<dbReference type="InterPro" id="IPR000866">
    <property type="entry name" value="AhpC/TSA"/>
</dbReference>